<dbReference type="SUPFAM" id="SSF51126">
    <property type="entry name" value="Pectin lyase-like"/>
    <property type="match status" value="1"/>
</dbReference>
<dbReference type="SMART" id="SM00710">
    <property type="entry name" value="PbH1"/>
    <property type="match status" value="7"/>
</dbReference>
<dbReference type="NCBIfam" id="TIGR04183">
    <property type="entry name" value="Por_Secre_tail"/>
    <property type="match status" value="1"/>
</dbReference>
<reference evidence="4 5" key="1">
    <citation type="submission" date="2016-11" db="EMBL/GenBank/DDBJ databases">
        <authorList>
            <person name="Jaros S."/>
            <person name="Januszkiewicz K."/>
            <person name="Wedrychowicz H."/>
        </authorList>
    </citation>
    <scope>NUCLEOTIDE SEQUENCE [LARGE SCALE GENOMIC DNA]</scope>
    <source>
        <strain evidence="4 5">DSM 24574</strain>
    </source>
</reference>
<organism evidence="4 5">
    <name type="scientific">Chryseolinea serpens</name>
    <dbReference type="NCBI Taxonomy" id="947013"/>
    <lineage>
        <taxon>Bacteria</taxon>
        <taxon>Pseudomonadati</taxon>
        <taxon>Bacteroidota</taxon>
        <taxon>Cytophagia</taxon>
        <taxon>Cytophagales</taxon>
        <taxon>Fulvivirgaceae</taxon>
        <taxon>Chryseolinea</taxon>
    </lineage>
</organism>
<dbReference type="STRING" id="947013.SAMN04488109_0973"/>
<keyword evidence="5" id="KW-1185">Reference proteome</keyword>
<dbReference type="InterPro" id="IPR001434">
    <property type="entry name" value="OmcB-like_DUF11"/>
</dbReference>
<dbReference type="InterPro" id="IPR011050">
    <property type="entry name" value="Pectin_lyase_fold/virulence"/>
</dbReference>
<evidence type="ECO:0000256" key="1">
    <source>
        <dbReference type="SAM" id="MobiDB-lite"/>
    </source>
</evidence>
<feature type="region of interest" description="Disordered" evidence="1">
    <location>
        <begin position="707"/>
        <end position="727"/>
    </location>
</feature>
<feature type="domain" description="DUF11" evidence="2">
    <location>
        <begin position="612"/>
        <end position="720"/>
    </location>
</feature>
<feature type="domain" description="Right handed beta helix" evidence="3">
    <location>
        <begin position="331"/>
        <end position="474"/>
    </location>
</feature>
<dbReference type="Pfam" id="PF01345">
    <property type="entry name" value="DUF11"/>
    <property type="match status" value="1"/>
</dbReference>
<dbReference type="NCBIfam" id="TIGR01451">
    <property type="entry name" value="B_ant_repeat"/>
    <property type="match status" value="1"/>
</dbReference>
<dbReference type="InterPro" id="IPR047589">
    <property type="entry name" value="DUF11_rpt"/>
</dbReference>
<gene>
    <name evidence="4" type="ORF">SAMN04488109_0973</name>
</gene>
<dbReference type="Gene3D" id="2.60.40.10">
    <property type="entry name" value="Immunoglobulins"/>
    <property type="match status" value="1"/>
</dbReference>
<protein>
    <submittedName>
        <fullName evidence="4">Conserved repeat domain-containing protein/Por secretion system C-terminal sorting domain-containing protein</fullName>
    </submittedName>
</protein>
<proteinExistence type="predicted"/>
<dbReference type="InterPro" id="IPR013783">
    <property type="entry name" value="Ig-like_fold"/>
</dbReference>
<dbReference type="EMBL" id="FQWQ01000001">
    <property type="protein sequence ID" value="SHG59139.1"/>
    <property type="molecule type" value="Genomic_DNA"/>
</dbReference>
<dbReference type="Pfam" id="PF13229">
    <property type="entry name" value="Beta_helix"/>
    <property type="match status" value="1"/>
</dbReference>
<sequence>MFIEDTPDNVVGGAGLLRNIISGNEGYGIRILGRDPNVSGSSRSGAPNNRLEGNLIGLDFLEQNVLANAKGGVLIEDGRDISVGSTQENRGNKIAGVKNGVTIQGSLSQGIKVMGNFIGKDGTGSKFLVGILHRGKLITIEGNLLENIDSVGIDAFLNADGVYNIKANRFEGKMRIGTKLTFGEGRTINIEYLNNYHSENGKGVQFEESLKGNINWNVVGNFANLGATGGSLVIRSNGTKNFSTNTWELHTEAGFRYIAEIEKNVFATVTVTGEVYDRNGLDGVGIKATVKGELAYAFLNTTSKSNGKDGTRLELFGELGGQFSLQANQSRAELNGGAGFRIINGSTRLDLLRAHFEKDLINGNLDGGLFLFDGQLKFSVLENTITNNGPYGIELGGGTQANVKSNTVSGNQVGVNVMDHAEATLTNNTISDNSVAGVFTQQQGVATVNNNTFTANGTALALAGNGTGSILGNSISENLGLGIDLGNDGITANDAGDADMGTNNLQNFPLLSQVSSSGGNTNIQGSLNSTPNNVFRLEFFSNAKCNASGFGEGETFLGFEQVTTDNAGNAVFSVDLSNTTVPDGAFITATATDPANNTSEFSPCLFFGTVADLELTLQADKTNLTVGEQVTFTMSLTNKGPAGATGIAVKDAAPIGLSFDNITASTGSYDATTGIWTVGALSLGNNATLTILATTLQAGLATNVAEISASDQGDPDSTPDNGVESEDDQGLISVEVQEVTGIEQQMEPLENVGLYPNPFFISTTITFELVHQSNVHLTIYDDKGMKTGSEFSQLLPAGVHTLHWTPEHFLRAGIYFLCIQTDTSISTSRILYMK</sequence>
<evidence type="ECO:0000313" key="5">
    <source>
        <dbReference type="Proteomes" id="UP000184212"/>
    </source>
</evidence>
<dbReference type="AlphaFoldDB" id="A0A1M5L2Z4"/>
<name>A0A1M5L2Z4_9BACT</name>
<dbReference type="InterPro" id="IPR006626">
    <property type="entry name" value="PbH1"/>
</dbReference>
<dbReference type="NCBIfam" id="TIGR03804">
    <property type="entry name" value="para_beta_helix"/>
    <property type="match status" value="1"/>
</dbReference>
<accession>A0A1M5L2Z4</accession>
<evidence type="ECO:0000259" key="3">
    <source>
        <dbReference type="Pfam" id="PF13229"/>
    </source>
</evidence>
<dbReference type="Proteomes" id="UP000184212">
    <property type="component" value="Unassembled WGS sequence"/>
</dbReference>
<dbReference type="InterPro" id="IPR012334">
    <property type="entry name" value="Pectin_lyas_fold"/>
</dbReference>
<evidence type="ECO:0000259" key="2">
    <source>
        <dbReference type="Pfam" id="PF01345"/>
    </source>
</evidence>
<dbReference type="InterPro" id="IPR026444">
    <property type="entry name" value="Secre_tail"/>
</dbReference>
<dbReference type="Gene3D" id="2.160.20.10">
    <property type="entry name" value="Single-stranded right-handed beta-helix, Pectin lyase-like"/>
    <property type="match status" value="1"/>
</dbReference>
<evidence type="ECO:0000313" key="4">
    <source>
        <dbReference type="EMBL" id="SHG59139.1"/>
    </source>
</evidence>
<dbReference type="InterPro" id="IPR039448">
    <property type="entry name" value="Beta_helix"/>
</dbReference>
<dbReference type="InterPro" id="IPR022441">
    <property type="entry name" value="Para_beta_helix_rpt-2"/>
</dbReference>